<evidence type="ECO:0000256" key="3">
    <source>
        <dbReference type="ARBA" id="ARBA00023001"/>
    </source>
</evidence>
<dbReference type="InterPro" id="IPR008965">
    <property type="entry name" value="CBM2/CBM3_carb-bd_dom_sf"/>
</dbReference>
<dbReference type="InterPro" id="IPR001547">
    <property type="entry name" value="Glyco_hydro_5"/>
</dbReference>
<evidence type="ECO:0000313" key="11">
    <source>
        <dbReference type="EMBL" id="SMF97355.1"/>
    </source>
</evidence>
<feature type="chain" id="PRO_5013368767" description="Endoglucanase" evidence="9">
    <location>
        <begin position="23"/>
        <end position="535"/>
    </location>
</feature>
<protein>
    <recommendedName>
        <fullName evidence="7">Endoglucanase</fullName>
        <ecNumber evidence="7">3.2.1.4</ecNumber>
    </recommendedName>
</protein>
<dbReference type="RefSeq" id="WP_217807376.1">
    <property type="nucleotide sequence ID" value="NZ_FXAM01000002.1"/>
</dbReference>
<feature type="domain" description="CBM2" evidence="10">
    <location>
        <begin position="448"/>
        <end position="535"/>
    </location>
</feature>
<dbReference type="AlphaFoldDB" id="A0A1Y6DCT3"/>
<comment type="catalytic activity">
    <reaction evidence="1 7">
        <text>Endohydrolysis of (1-&gt;4)-beta-D-glucosidic linkages in cellulose, lichenin and cereal beta-D-glucans.</text>
        <dbReference type="EC" id="3.2.1.4"/>
    </reaction>
</comment>
<reference evidence="11 12" key="1">
    <citation type="submission" date="2016-12" db="EMBL/GenBank/DDBJ databases">
        <authorList>
            <person name="Song W.-J."/>
            <person name="Kurnit D.M."/>
        </authorList>
    </citation>
    <scope>NUCLEOTIDE SEQUENCE [LARGE SCALE GENOMIC DNA]</scope>
    <source>
        <strain evidence="11 12">175</strain>
    </source>
</reference>
<evidence type="ECO:0000256" key="1">
    <source>
        <dbReference type="ARBA" id="ARBA00000966"/>
    </source>
</evidence>
<dbReference type="PANTHER" id="PTHR35923">
    <property type="entry name" value="MAJOR EXTRACELLULAR ENDOGLUCANASE"/>
    <property type="match status" value="1"/>
</dbReference>
<evidence type="ECO:0000256" key="7">
    <source>
        <dbReference type="RuleBase" id="RU361153"/>
    </source>
</evidence>
<keyword evidence="3 7" id="KW-0136">Cellulose degradation</keyword>
<feature type="region of interest" description="Disordered" evidence="8">
    <location>
        <begin position="391"/>
        <end position="451"/>
    </location>
</feature>
<dbReference type="InterPro" id="IPR018087">
    <property type="entry name" value="Glyco_hydro_5_CS"/>
</dbReference>
<dbReference type="EMBL" id="FXAM01000002">
    <property type="protein sequence ID" value="SMF97355.1"/>
    <property type="molecule type" value="Genomic_DNA"/>
</dbReference>
<dbReference type="PANTHER" id="PTHR35923:SF2">
    <property type="entry name" value="ENDOGLUCANASE"/>
    <property type="match status" value="1"/>
</dbReference>
<evidence type="ECO:0000256" key="6">
    <source>
        <dbReference type="ARBA" id="ARBA00023326"/>
    </source>
</evidence>
<dbReference type="GO" id="GO:0030245">
    <property type="term" value="P:cellulose catabolic process"/>
    <property type="evidence" value="ECO:0007669"/>
    <property type="project" value="UniProtKB-KW"/>
</dbReference>
<dbReference type="SUPFAM" id="SSF49384">
    <property type="entry name" value="Carbohydrate-binding domain"/>
    <property type="match status" value="1"/>
</dbReference>
<keyword evidence="5 7" id="KW-0326">Glycosidase</keyword>
<feature type="signal peptide" evidence="9">
    <location>
        <begin position="1"/>
        <end position="22"/>
    </location>
</feature>
<dbReference type="InterPro" id="IPR012291">
    <property type="entry name" value="CBM2_carb-bd_dom_sf"/>
</dbReference>
<evidence type="ECO:0000313" key="12">
    <source>
        <dbReference type="Proteomes" id="UP000192923"/>
    </source>
</evidence>
<evidence type="ECO:0000256" key="5">
    <source>
        <dbReference type="ARBA" id="ARBA00023295"/>
    </source>
</evidence>
<keyword evidence="2 7" id="KW-0378">Hydrolase</keyword>
<keyword evidence="4 7" id="KW-0119">Carbohydrate metabolism</keyword>
<dbReference type="InterPro" id="IPR018366">
    <property type="entry name" value="CBM2_CS"/>
</dbReference>
<dbReference type="Gene3D" id="2.60.40.290">
    <property type="match status" value="1"/>
</dbReference>
<keyword evidence="6 7" id="KW-0624">Polysaccharide degradation</keyword>
<dbReference type="GO" id="GO:0030247">
    <property type="term" value="F:polysaccharide binding"/>
    <property type="evidence" value="ECO:0007669"/>
    <property type="project" value="UniProtKB-UniRule"/>
</dbReference>
<dbReference type="STRING" id="1760988.SAMN02949497_0378"/>
<evidence type="ECO:0000256" key="2">
    <source>
        <dbReference type="ARBA" id="ARBA00022801"/>
    </source>
</evidence>
<evidence type="ECO:0000259" key="10">
    <source>
        <dbReference type="PROSITE" id="PS51173"/>
    </source>
</evidence>
<dbReference type="GO" id="GO:0008810">
    <property type="term" value="F:cellulase activity"/>
    <property type="evidence" value="ECO:0007669"/>
    <property type="project" value="UniProtKB-EC"/>
</dbReference>
<dbReference type="PROSITE" id="PS51173">
    <property type="entry name" value="CBM2"/>
    <property type="match status" value="1"/>
</dbReference>
<evidence type="ECO:0000256" key="8">
    <source>
        <dbReference type="SAM" id="MobiDB-lite"/>
    </source>
</evidence>
<dbReference type="InterPro" id="IPR001919">
    <property type="entry name" value="CBD2"/>
</dbReference>
<keyword evidence="9" id="KW-0732">Signal</keyword>
<dbReference type="SUPFAM" id="SSF51445">
    <property type="entry name" value="(Trans)glycosidases"/>
    <property type="match status" value="1"/>
</dbReference>
<evidence type="ECO:0000256" key="9">
    <source>
        <dbReference type="SAM" id="SignalP"/>
    </source>
</evidence>
<accession>A0A1Y6DCT3</accession>
<dbReference type="PROSITE" id="PS00561">
    <property type="entry name" value="CBM2_A"/>
    <property type="match status" value="1"/>
</dbReference>
<dbReference type="Pfam" id="PF00553">
    <property type="entry name" value="CBM_2"/>
    <property type="match status" value="1"/>
</dbReference>
<dbReference type="Pfam" id="PF00150">
    <property type="entry name" value="Cellulase"/>
    <property type="match status" value="1"/>
</dbReference>
<dbReference type="Gene3D" id="3.20.20.80">
    <property type="entry name" value="Glycosidases"/>
    <property type="match status" value="1"/>
</dbReference>
<sequence>MKLITRKLLLLSLLQAAGQAEAFYIDNGHIHDNAGRSVQLRGVNWFGFETGDHVAHGLWARNWKAMIAQMKSVGFNAVRVPVCPATLAGTTVGSINTALNPDLAGKNSLQILDAVLGEFDRQGFYILLDHHRLDCDGGISELWYDGSYSEQRWIGDLSFMAARYKGLSHFLGIDLKNEPHGAATWGVGDPLTDWNKAAERAATAVLGVAPDALVFVEGIEKNPSCSGSVNHWWGGNLEPLACHPLAIPAERLVLSPHVYGPDVYNQPYFGAANFPGNLPAIWEAHFGRFRDAGYAIAIGETGGRYGHGGSAQDKPFQDALIDYLGGKGITDLFYWSWNPNSGDTGGILQNDWKTVWQDKLDLLNRLWRGTSQPPACADGLDNDADGKIDYPADPGCSAASDYSEADPPPAPAACADGLDNDGDGRVDYPNDPGCASAADTDETNPVQPPPLVQKLPAKVTITTDWGRGYCADVAVVNTTANAVRWKTRFRVQGTINNLWNAAYTQSGSILTARGLDWNRTVPVGGSVRFGFCAVR</sequence>
<dbReference type="EC" id="3.2.1.4" evidence="7"/>
<dbReference type="InterPro" id="IPR017853">
    <property type="entry name" value="GH"/>
</dbReference>
<name>A0A1Y6DCT3_9GAMM</name>
<dbReference type="PROSITE" id="PS00659">
    <property type="entry name" value="GLYCOSYL_HYDROL_F5"/>
    <property type="match status" value="1"/>
</dbReference>
<keyword evidence="12" id="KW-1185">Reference proteome</keyword>
<proteinExistence type="inferred from homology"/>
<dbReference type="SMART" id="SM00637">
    <property type="entry name" value="CBD_II"/>
    <property type="match status" value="1"/>
</dbReference>
<gene>
    <name evidence="11" type="ORF">SAMN02949497_0378</name>
</gene>
<organism evidence="11 12">
    <name type="scientific">Methylomagnum ishizawai</name>
    <dbReference type="NCBI Taxonomy" id="1760988"/>
    <lineage>
        <taxon>Bacteria</taxon>
        <taxon>Pseudomonadati</taxon>
        <taxon>Pseudomonadota</taxon>
        <taxon>Gammaproteobacteria</taxon>
        <taxon>Methylococcales</taxon>
        <taxon>Methylococcaceae</taxon>
        <taxon>Methylomagnum</taxon>
    </lineage>
</organism>
<dbReference type="Proteomes" id="UP000192923">
    <property type="component" value="Unassembled WGS sequence"/>
</dbReference>
<evidence type="ECO:0000256" key="4">
    <source>
        <dbReference type="ARBA" id="ARBA00023277"/>
    </source>
</evidence>
<comment type="similarity">
    <text evidence="7">Belongs to the glycosyl hydrolase 5 (cellulase A) family.</text>
</comment>